<comment type="similarity">
    <text evidence="2">Belongs to the peptidase C85 family.</text>
</comment>
<dbReference type="InParanoid" id="F0ZWE0"/>
<feature type="domain" description="OTU" evidence="7">
    <location>
        <begin position="11"/>
        <end position="134"/>
    </location>
</feature>
<dbReference type="AlphaFoldDB" id="F0ZWE0"/>
<evidence type="ECO:0000256" key="2">
    <source>
        <dbReference type="ARBA" id="ARBA00010407"/>
    </source>
</evidence>
<dbReference type="EMBL" id="GL871233">
    <property type="protein sequence ID" value="EGC31754.1"/>
    <property type="molecule type" value="Genomic_DNA"/>
</dbReference>
<reference evidence="9" key="1">
    <citation type="journal article" date="2011" name="Genome Biol.">
        <title>Comparative genomics of the social amoebae Dictyostelium discoideum and Dictyostelium purpureum.</title>
        <authorList>
            <consortium name="US DOE Joint Genome Institute (JGI-PGF)"/>
            <person name="Sucgang R."/>
            <person name="Kuo A."/>
            <person name="Tian X."/>
            <person name="Salerno W."/>
            <person name="Parikh A."/>
            <person name="Feasley C.L."/>
            <person name="Dalin E."/>
            <person name="Tu H."/>
            <person name="Huang E."/>
            <person name="Barry K."/>
            <person name="Lindquist E."/>
            <person name="Shapiro H."/>
            <person name="Bruce D."/>
            <person name="Schmutz J."/>
            <person name="Salamov A."/>
            <person name="Fey P."/>
            <person name="Gaudet P."/>
            <person name="Anjard C."/>
            <person name="Babu M.M."/>
            <person name="Basu S."/>
            <person name="Bushmanova Y."/>
            <person name="van der Wel H."/>
            <person name="Katoh-Kurasawa M."/>
            <person name="Dinh C."/>
            <person name="Coutinho P.M."/>
            <person name="Saito T."/>
            <person name="Elias M."/>
            <person name="Schaap P."/>
            <person name="Kay R.R."/>
            <person name="Henrissat B."/>
            <person name="Eichinger L."/>
            <person name="Rivero F."/>
            <person name="Putnam N.H."/>
            <person name="West C.M."/>
            <person name="Loomis W.F."/>
            <person name="Chisholm R.L."/>
            <person name="Shaulsky G."/>
            <person name="Strassmann J.E."/>
            <person name="Queller D.C."/>
            <person name="Kuspa A."/>
            <person name="Grigoriev I.V."/>
        </authorList>
    </citation>
    <scope>NUCLEOTIDE SEQUENCE [LARGE SCALE GENOMIC DNA]</scope>
    <source>
        <strain evidence="9">QSDP1</strain>
    </source>
</reference>
<dbReference type="Pfam" id="PF02338">
    <property type="entry name" value="OTU"/>
    <property type="match status" value="1"/>
</dbReference>
<comment type="catalytic activity">
    <reaction evidence="1">
        <text>Thiol-dependent hydrolysis of ester, thioester, amide, peptide and isopeptide bonds formed by the C-terminal Gly of ubiquitin (a 76-residue protein attached to proteins as an intracellular targeting signal).</text>
        <dbReference type="EC" id="3.4.19.12"/>
    </reaction>
</comment>
<name>F0ZWE0_DICPU</name>
<dbReference type="GO" id="GO:0004843">
    <property type="term" value="F:cysteine-type deubiquitinase activity"/>
    <property type="evidence" value="ECO:0000318"/>
    <property type="project" value="GO_Central"/>
</dbReference>
<evidence type="ECO:0000313" key="8">
    <source>
        <dbReference type="EMBL" id="EGC31754.1"/>
    </source>
</evidence>
<evidence type="ECO:0000256" key="1">
    <source>
        <dbReference type="ARBA" id="ARBA00000707"/>
    </source>
</evidence>
<dbReference type="GO" id="GO:0061578">
    <property type="term" value="F:K63-linked deubiquitinase activity"/>
    <property type="evidence" value="ECO:0000318"/>
    <property type="project" value="GO_Central"/>
</dbReference>
<dbReference type="RefSeq" id="XP_003291734.1">
    <property type="nucleotide sequence ID" value="XM_003291686.1"/>
</dbReference>
<proteinExistence type="inferred from homology"/>
<evidence type="ECO:0000259" key="7">
    <source>
        <dbReference type="PROSITE" id="PS50802"/>
    </source>
</evidence>
<dbReference type="InterPro" id="IPR050704">
    <property type="entry name" value="Peptidase_C85-like"/>
</dbReference>
<dbReference type="FunFam" id="3.90.70.80:FF:000018">
    <property type="entry name" value="OTU domain-containing protein 5-B"/>
    <property type="match status" value="1"/>
</dbReference>
<evidence type="ECO:0000256" key="4">
    <source>
        <dbReference type="ARBA" id="ARBA00022670"/>
    </source>
</evidence>
<sequence>FEENLKKTKGYVIRKMKQDGNCLFRSVADQIYGDQEMHSTVREKCLDYMEAERDHFSQFITEDFNEYIKRKRNDKVFGNNTEMQAMAELFNRPIEVYSKSLEPINIFHLSYRGNQYPIRLSYHHGNHYDSICDLSNPSVGVGLGFPDFHPGQADKSQMNKAIKKSEFDLLNQQLYEEALLDSDWRETEMEIEEAVLAASRAEYLENLFNQHKQKKQ</sequence>
<dbReference type="Gene3D" id="3.90.70.80">
    <property type="match status" value="1"/>
</dbReference>
<protein>
    <recommendedName>
        <fullName evidence="3">ubiquitinyl hydrolase 1</fullName>
        <ecNumber evidence="3">3.4.19.12</ecNumber>
    </recommendedName>
</protein>
<dbReference type="VEuPathDB" id="AmoebaDB:DICPUDRAFT_10519"/>
<evidence type="ECO:0000256" key="3">
    <source>
        <dbReference type="ARBA" id="ARBA00012759"/>
    </source>
</evidence>
<dbReference type="CDD" id="cd22796">
    <property type="entry name" value="OTU_plant_OTU6-like"/>
    <property type="match status" value="1"/>
</dbReference>
<dbReference type="PROSITE" id="PS50802">
    <property type="entry name" value="OTU"/>
    <property type="match status" value="1"/>
</dbReference>
<accession>F0ZWE0</accession>
<dbReference type="GO" id="GO:0006508">
    <property type="term" value="P:proteolysis"/>
    <property type="evidence" value="ECO:0007669"/>
    <property type="project" value="UniProtKB-KW"/>
</dbReference>
<keyword evidence="5" id="KW-0833">Ubl conjugation pathway</keyword>
<feature type="non-terminal residue" evidence="8">
    <location>
        <position position="1"/>
    </location>
</feature>
<dbReference type="GO" id="GO:0009966">
    <property type="term" value="P:regulation of signal transduction"/>
    <property type="evidence" value="ECO:0000318"/>
    <property type="project" value="GO_Central"/>
</dbReference>
<dbReference type="Proteomes" id="UP000001064">
    <property type="component" value="Unassembled WGS sequence"/>
</dbReference>
<dbReference type="PANTHER" id="PTHR12419:SF4">
    <property type="entry name" value="OTU DOMAIN-CONTAINING PROTEIN 5"/>
    <property type="match status" value="1"/>
</dbReference>
<evidence type="ECO:0000256" key="5">
    <source>
        <dbReference type="ARBA" id="ARBA00022786"/>
    </source>
</evidence>
<feature type="non-terminal residue" evidence="8">
    <location>
        <position position="216"/>
    </location>
</feature>
<dbReference type="OrthoDB" id="409956at2759"/>
<keyword evidence="6" id="KW-0378">Hydrolase</keyword>
<evidence type="ECO:0000256" key="6">
    <source>
        <dbReference type="ARBA" id="ARBA00022801"/>
    </source>
</evidence>
<dbReference type="eggNOG" id="KOG2605">
    <property type="taxonomic scope" value="Eukaryota"/>
</dbReference>
<keyword evidence="4" id="KW-0645">Protease</keyword>
<evidence type="ECO:0000313" key="9">
    <source>
        <dbReference type="Proteomes" id="UP000001064"/>
    </source>
</evidence>
<dbReference type="PANTHER" id="PTHR12419">
    <property type="entry name" value="OTU DOMAIN CONTAINING PROTEIN"/>
    <property type="match status" value="1"/>
</dbReference>
<dbReference type="InterPro" id="IPR038765">
    <property type="entry name" value="Papain-like_cys_pep_sf"/>
</dbReference>
<dbReference type="GeneID" id="10505476"/>
<dbReference type="EC" id="3.4.19.12" evidence="3"/>
<dbReference type="SUPFAM" id="SSF54001">
    <property type="entry name" value="Cysteine proteinases"/>
    <property type="match status" value="1"/>
</dbReference>
<dbReference type="InterPro" id="IPR003323">
    <property type="entry name" value="OTU_dom"/>
</dbReference>
<gene>
    <name evidence="8" type="ORF">DICPUDRAFT_10519</name>
</gene>
<organism evidence="8 9">
    <name type="scientific">Dictyostelium purpureum</name>
    <name type="common">Slime mold</name>
    <dbReference type="NCBI Taxonomy" id="5786"/>
    <lineage>
        <taxon>Eukaryota</taxon>
        <taxon>Amoebozoa</taxon>
        <taxon>Evosea</taxon>
        <taxon>Eumycetozoa</taxon>
        <taxon>Dictyostelia</taxon>
        <taxon>Dictyosteliales</taxon>
        <taxon>Dictyosteliaceae</taxon>
        <taxon>Dictyostelium</taxon>
    </lineage>
</organism>
<dbReference type="KEGG" id="dpp:DICPUDRAFT_10519"/>
<keyword evidence="9" id="KW-1185">Reference proteome</keyword>
<dbReference type="OMA" id="EIHAMSE"/>